<keyword evidence="3" id="KW-0677">Repeat</keyword>
<dbReference type="GO" id="GO:0030686">
    <property type="term" value="C:90S preribosome"/>
    <property type="evidence" value="ECO:0007669"/>
    <property type="project" value="TreeGrafter"/>
</dbReference>
<accession>A0AAN9V3X8</accession>
<keyword evidence="8" id="KW-1185">Reference proteome</keyword>
<evidence type="ECO:0000313" key="7">
    <source>
        <dbReference type="EMBL" id="KAK7791158.1"/>
    </source>
</evidence>
<dbReference type="Pfam" id="PF00400">
    <property type="entry name" value="WD40"/>
    <property type="match status" value="9"/>
</dbReference>
<dbReference type="SUPFAM" id="SSF50978">
    <property type="entry name" value="WD40 repeat-like"/>
    <property type="match status" value="1"/>
</dbReference>
<dbReference type="PANTHER" id="PTHR19854:SF15">
    <property type="entry name" value="TRANSDUCIN BETA-LIKE PROTEIN 3"/>
    <property type="match status" value="1"/>
</dbReference>
<feature type="domain" description="U3 small nucleolar RNA-associated protein 13 C-terminal" evidence="6">
    <location>
        <begin position="657"/>
        <end position="788"/>
    </location>
</feature>
<dbReference type="PROSITE" id="PS00678">
    <property type="entry name" value="WD_REPEATS_1"/>
    <property type="match status" value="2"/>
</dbReference>
<sequence>MSSKKSKLREIYEVESKHGHFFTGGTVQWTKDGTTLLCQCDGIINVLDISKGVVTSSIGKPDQEEVEDTIYSFALSEDNDKLVSSHKSGLLKLWSWKDGKVEKSWKSVHKGHVVSLAFNKMDNMVVSGGTDAGVRLWDIIRHTCVCSLRGAQGVINIVKFHPSEEVPLVFASGDDSVIRGWDVSTGKLEVVLSGHYSRVTAIVFHSNNKHIVSCGRDKVIILWHFQKQKAIKTLPAYEGLEGMVLLSTSFSLPGYESPFEDGKFVATAGEKGIIRVWNMTEGREVYAQQNSLVSNAQAGGFSITDLLYCVARNSFGVVTADQNIIFHNIETFECEKQLVGFTDEILDIVFVGEGNSHLAVATNSIDIKLYDVAEMGCQLLKGHTDLVLALATTQSNPNILLSCGKDNSVRLWMMDKDNVMEMVSVGTRHTASVGSVAISNLTTSFFLSVSEDTCIKLWSLPKNLQKASSEDLVVTNTQIAHEKDINCVCVSPNDKIAATGSQDRTAKLWCTESLALLGVLRGHKRGVWCVRFNSVDRVLLSTSADCTVKIWSLDDLSCLKTLEGHEASVLRAEFITRGSQILSAGADGLLKLWVIKTSECVGTFDEHEGKIWTMAVQNDGKGLITGDSDSMLVKWKDVTKERRMEKLKQEEQLLLQEQELSNLLHSEQLLSALKLALTFDRPLTVLRIIQSVMQRGGSGLADTIKELNNEQKEKLLKCAVSWNTNSKNSQPAQLVLSSLLDDLSTGRLKPTDFSAVLEGVIPYTERHFKRLTKLSQDLYFLQYTLSCMNIHSEKSTNATERTLKGETSMKST</sequence>
<feature type="repeat" description="WD" evidence="5">
    <location>
        <begin position="148"/>
        <end position="191"/>
    </location>
</feature>
<evidence type="ECO:0000256" key="5">
    <source>
        <dbReference type="PROSITE-ProRule" id="PRU00221"/>
    </source>
</evidence>
<feature type="repeat" description="WD" evidence="5">
    <location>
        <begin position="106"/>
        <end position="139"/>
    </location>
</feature>
<dbReference type="PRINTS" id="PR00320">
    <property type="entry name" value="GPROTEINBRPT"/>
</dbReference>
<dbReference type="GO" id="GO:0032040">
    <property type="term" value="C:small-subunit processome"/>
    <property type="evidence" value="ECO:0007669"/>
    <property type="project" value="InterPro"/>
</dbReference>
<evidence type="ECO:0000256" key="2">
    <source>
        <dbReference type="ARBA" id="ARBA00022574"/>
    </source>
</evidence>
<feature type="repeat" description="WD" evidence="5">
    <location>
        <begin position="260"/>
        <end position="287"/>
    </location>
</feature>
<feature type="repeat" description="WD" evidence="5">
    <location>
        <begin position="380"/>
        <end position="422"/>
    </location>
</feature>
<feature type="repeat" description="WD" evidence="5">
    <location>
        <begin position="562"/>
        <end position="603"/>
    </location>
</feature>
<reference evidence="7 8" key="1">
    <citation type="submission" date="2024-03" db="EMBL/GenBank/DDBJ databases">
        <title>The genome assembly and annotation of the cricket Gryllus longicercus Weissman &amp; Gray.</title>
        <authorList>
            <person name="Szrajer S."/>
            <person name="Gray D."/>
            <person name="Ylla G."/>
        </authorList>
    </citation>
    <scope>NUCLEOTIDE SEQUENCE [LARGE SCALE GENOMIC DNA]</scope>
    <source>
        <strain evidence="7">DAG 2021-001</strain>
        <tissue evidence="7">Whole body minus gut</tissue>
    </source>
</reference>
<dbReference type="EMBL" id="JAZDUA010000556">
    <property type="protein sequence ID" value="KAK7791158.1"/>
    <property type="molecule type" value="Genomic_DNA"/>
</dbReference>
<dbReference type="GO" id="GO:0000480">
    <property type="term" value="P:endonucleolytic cleavage in 5'-ETS of tricistronic rRNA transcript (SSU-rRNA, 5.8S rRNA, LSU-rRNA)"/>
    <property type="evidence" value="ECO:0007669"/>
    <property type="project" value="TreeGrafter"/>
</dbReference>
<dbReference type="PROSITE" id="PS50294">
    <property type="entry name" value="WD_REPEATS_REGION"/>
    <property type="match status" value="6"/>
</dbReference>
<dbReference type="GO" id="GO:0000472">
    <property type="term" value="P:endonucleolytic cleavage to generate mature 5'-end of SSU-rRNA from (SSU-rRNA, 5.8S rRNA, LSU-rRNA)"/>
    <property type="evidence" value="ECO:0007669"/>
    <property type="project" value="TreeGrafter"/>
</dbReference>
<feature type="repeat" description="WD" evidence="5">
    <location>
        <begin position="478"/>
        <end position="509"/>
    </location>
</feature>
<feature type="repeat" description="WD" evidence="5">
    <location>
        <begin position="520"/>
        <end position="561"/>
    </location>
</feature>
<name>A0AAN9V3X8_9ORTH</name>
<dbReference type="CDD" id="cd00200">
    <property type="entry name" value="WD40"/>
    <property type="match status" value="2"/>
</dbReference>
<feature type="repeat" description="WD" evidence="5">
    <location>
        <begin position="604"/>
        <end position="636"/>
    </location>
</feature>
<organism evidence="7 8">
    <name type="scientific">Gryllus longicercus</name>
    <dbReference type="NCBI Taxonomy" id="2509291"/>
    <lineage>
        <taxon>Eukaryota</taxon>
        <taxon>Metazoa</taxon>
        <taxon>Ecdysozoa</taxon>
        <taxon>Arthropoda</taxon>
        <taxon>Hexapoda</taxon>
        <taxon>Insecta</taxon>
        <taxon>Pterygota</taxon>
        <taxon>Neoptera</taxon>
        <taxon>Polyneoptera</taxon>
        <taxon>Orthoptera</taxon>
        <taxon>Ensifera</taxon>
        <taxon>Gryllidea</taxon>
        <taxon>Grylloidea</taxon>
        <taxon>Gryllidae</taxon>
        <taxon>Gryllinae</taxon>
        <taxon>Gryllus</taxon>
    </lineage>
</organism>
<dbReference type="InterPro" id="IPR019775">
    <property type="entry name" value="WD40_repeat_CS"/>
</dbReference>
<dbReference type="AlphaFoldDB" id="A0AAN9V3X8"/>
<evidence type="ECO:0000256" key="1">
    <source>
        <dbReference type="ARBA" id="ARBA00004604"/>
    </source>
</evidence>
<dbReference type="InterPro" id="IPR011047">
    <property type="entry name" value="Quinoprotein_ADH-like_sf"/>
</dbReference>
<dbReference type="SUPFAM" id="SSF50998">
    <property type="entry name" value="Quinoprotein alcohol dehydrogenase-like"/>
    <property type="match status" value="1"/>
</dbReference>
<keyword evidence="2 5" id="KW-0853">WD repeat</keyword>
<comment type="caution">
    <text evidence="7">The sequence shown here is derived from an EMBL/GenBank/DDBJ whole genome shotgun (WGS) entry which is preliminary data.</text>
</comment>
<evidence type="ECO:0000313" key="8">
    <source>
        <dbReference type="Proteomes" id="UP001378592"/>
    </source>
</evidence>
<evidence type="ECO:0000256" key="4">
    <source>
        <dbReference type="ARBA" id="ARBA00023242"/>
    </source>
</evidence>
<dbReference type="InterPro" id="IPR013934">
    <property type="entry name" value="Utp13_C"/>
</dbReference>
<proteinExistence type="predicted"/>
<dbReference type="SMART" id="SM00320">
    <property type="entry name" value="WD40"/>
    <property type="match status" value="12"/>
</dbReference>
<dbReference type="Gene3D" id="2.130.10.10">
    <property type="entry name" value="YVTN repeat-like/Quinoprotein amine dehydrogenase"/>
    <property type="match status" value="4"/>
</dbReference>
<keyword evidence="4" id="KW-0539">Nucleus</keyword>
<feature type="repeat" description="WD" evidence="5">
    <location>
        <begin position="192"/>
        <end position="233"/>
    </location>
</feature>
<dbReference type="InterPro" id="IPR036322">
    <property type="entry name" value="WD40_repeat_dom_sf"/>
</dbReference>
<dbReference type="InterPro" id="IPR020472">
    <property type="entry name" value="WD40_PAC1"/>
</dbReference>
<dbReference type="InterPro" id="IPR015943">
    <property type="entry name" value="WD40/YVTN_repeat-like_dom_sf"/>
</dbReference>
<dbReference type="PANTHER" id="PTHR19854">
    <property type="entry name" value="TRANSDUCIN BETA-LIKE 3"/>
    <property type="match status" value="1"/>
</dbReference>
<evidence type="ECO:0000256" key="3">
    <source>
        <dbReference type="ARBA" id="ARBA00022737"/>
    </source>
</evidence>
<dbReference type="Pfam" id="PF08625">
    <property type="entry name" value="Utp13"/>
    <property type="match status" value="1"/>
</dbReference>
<dbReference type="GO" id="GO:0034511">
    <property type="term" value="F:U3 snoRNA binding"/>
    <property type="evidence" value="ECO:0007669"/>
    <property type="project" value="TreeGrafter"/>
</dbReference>
<comment type="subcellular location">
    <subcellularLocation>
        <location evidence="1">Nucleus</location>
        <location evidence="1">Nucleolus</location>
    </subcellularLocation>
</comment>
<dbReference type="PROSITE" id="PS50082">
    <property type="entry name" value="WD_REPEATS_2"/>
    <property type="match status" value="9"/>
</dbReference>
<dbReference type="InterPro" id="IPR001680">
    <property type="entry name" value="WD40_rpt"/>
</dbReference>
<evidence type="ECO:0000259" key="6">
    <source>
        <dbReference type="Pfam" id="PF08625"/>
    </source>
</evidence>
<protein>
    <recommendedName>
        <fullName evidence="6">U3 small nucleolar RNA-associated protein 13 C-terminal domain-containing protein</fullName>
    </recommendedName>
</protein>
<dbReference type="Proteomes" id="UP001378592">
    <property type="component" value="Unassembled WGS sequence"/>
</dbReference>
<gene>
    <name evidence="7" type="ORF">R5R35_013326</name>
</gene>